<feature type="non-terminal residue" evidence="3">
    <location>
        <position position="1"/>
    </location>
</feature>
<dbReference type="Proteomes" id="UP000288716">
    <property type="component" value="Unassembled WGS sequence"/>
</dbReference>
<dbReference type="SUPFAM" id="SSF55785">
    <property type="entry name" value="PYP-like sensor domain (PAS domain)"/>
    <property type="match status" value="1"/>
</dbReference>
<dbReference type="InterPro" id="IPR035965">
    <property type="entry name" value="PAS-like_dom_sf"/>
</dbReference>
<dbReference type="SMART" id="SM00091">
    <property type="entry name" value="PAS"/>
    <property type="match status" value="1"/>
</dbReference>
<dbReference type="GO" id="GO:0003713">
    <property type="term" value="F:transcription coactivator activity"/>
    <property type="evidence" value="ECO:0007669"/>
    <property type="project" value="InterPro"/>
</dbReference>
<dbReference type="InterPro" id="IPR036638">
    <property type="entry name" value="HLH_DNA-bd_sf"/>
</dbReference>
<dbReference type="InterPro" id="IPR011598">
    <property type="entry name" value="bHLH_dom"/>
</dbReference>
<dbReference type="PANTHER" id="PTHR10684">
    <property type="entry name" value="NUCLEAR RECEPTOR COACTIVATOR"/>
    <property type="match status" value="1"/>
</dbReference>
<accession>A0A443STJ4</accession>
<sequence>DEEEERKCNSKNISEKRRRDQENVYIEELAELIYSRLSDMNSFSVKPDKCAILEETVKQIRIIKSESNSDLQGCEVSSSKPTIIASQVFGPLLLEALDGFLFVINKEAKIEFISENVVSYLKFKQNELMNKSIYTIVDLCDQSKFNSCFIDGASDGIQSKFTRCFNCKFMINEEMKNKWETMIISSVLIPFPLKDHLTNENEEICLINW</sequence>
<reference evidence="3 4" key="1">
    <citation type="journal article" date="2018" name="Gigascience">
        <title>Genomes of trombidid mites reveal novel predicted allergens and laterally-transferred genes associated with secondary metabolism.</title>
        <authorList>
            <person name="Dong X."/>
            <person name="Chaisiri K."/>
            <person name="Xia D."/>
            <person name="Armstrong S.D."/>
            <person name="Fang Y."/>
            <person name="Donnelly M.J."/>
            <person name="Kadowaki T."/>
            <person name="McGarry J.W."/>
            <person name="Darby A.C."/>
            <person name="Makepeace B.L."/>
        </authorList>
    </citation>
    <scope>NUCLEOTIDE SEQUENCE [LARGE SCALE GENOMIC DNA]</scope>
    <source>
        <strain evidence="3">UoL-UT</strain>
    </source>
</reference>
<evidence type="ECO:0000313" key="4">
    <source>
        <dbReference type="Proteomes" id="UP000288716"/>
    </source>
</evidence>
<dbReference type="InterPro" id="IPR056193">
    <property type="entry name" value="bHLH_NCOA1-3"/>
</dbReference>
<evidence type="ECO:0000259" key="1">
    <source>
        <dbReference type="PROSITE" id="PS50112"/>
    </source>
</evidence>
<dbReference type="Pfam" id="PF23172">
    <property type="entry name" value="bHLH_NCOA"/>
    <property type="match status" value="1"/>
</dbReference>
<feature type="non-terminal residue" evidence="3">
    <location>
        <position position="209"/>
    </location>
</feature>
<dbReference type="GO" id="GO:0046983">
    <property type="term" value="F:protein dimerization activity"/>
    <property type="evidence" value="ECO:0007669"/>
    <property type="project" value="InterPro"/>
</dbReference>
<dbReference type="SUPFAM" id="SSF47459">
    <property type="entry name" value="HLH, helix-loop-helix DNA-binding domain"/>
    <property type="match status" value="1"/>
</dbReference>
<dbReference type="InterPro" id="IPR000014">
    <property type="entry name" value="PAS"/>
</dbReference>
<dbReference type="PROSITE" id="PS50888">
    <property type="entry name" value="BHLH"/>
    <property type="match status" value="1"/>
</dbReference>
<comment type="caution">
    <text evidence="3">The sequence shown here is derived from an EMBL/GenBank/DDBJ whole genome shotgun (WGS) entry which is preliminary data.</text>
</comment>
<dbReference type="GO" id="GO:0045944">
    <property type="term" value="P:positive regulation of transcription by RNA polymerase II"/>
    <property type="evidence" value="ECO:0007669"/>
    <property type="project" value="TreeGrafter"/>
</dbReference>
<dbReference type="GO" id="GO:0005634">
    <property type="term" value="C:nucleus"/>
    <property type="evidence" value="ECO:0007669"/>
    <property type="project" value="InterPro"/>
</dbReference>
<dbReference type="InterPro" id="IPR017426">
    <property type="entry name" value="Nuclear_rcpt_coactivator"/>
</dbReference>
<keyword evidence="4" id="KW-1185">Reference proteome</keyword>
<dbReference type="SMART" id="SM00353">
    <property type="entry name" value="HLH"/>
    <property type="match status" value="1"/>
</dbReference>
<dbReference type="Gene3D" id="4.10.280.10">
    <property type="entry name" value="Helix-loop-helix DNA-binding domain"/>
    <property type="match status" value="1"/>
</dbReference>
<evidence type="ECO:0000259" key="2">
    <source>
        <dbReference type="PROSITE" id="PS50888"/>
    </source>
</evidence>
<dbReference type="OrthoDB" id="10035882at2759"/>
<dbReference type="Gene3D" id="3.30.450.20">
    <property type="entry name" value="PAS domain"/>
    <property type="match status" value="1"/>
</dbReference>
<dbReference type="AlphaFoldDB" id="A0A443STJ4"/>
<dbReference type="PROSITE" id="PS50112">
    <property type="entry name" value="PAS"/>
    <property type="match status" value="1"/>
</dbReference>
<gene>
    <name evidence="3" type="ORF">B4U80_03096</name>
</gene>
<proteinExistence type="predicted"/>
<name>A0A443STJ4_9ACAR</name>
<dbReference type="CDD" id="cd00130">
    <property type="entry name" value="PAS"/>
    <property type="match status" value="1"/>
</dbReference>
<evidence type="ECO:0000313" key="3">
    <source>
        <dbReference type="EMBL" id="RWS30855.1"/>
    </source>
</evidence>
<dbReference type="GO" id="GO:0032870">
    <property type="term" value="P:cellular response to hormone stimulus"/>
    <property type="evidence" value="ECO:0007669"/>
    <property type="project" value="TreeGrafter"/>
</dbReference>
<dbReference type="VEuPathDB" id="VectorBase:LDEU001186"/>
<feature type="domain" description="BHLH" evidence="2">
    <location>
        <begin position="6"/>
        <end position="63"/>
    </location>
</feature>
<dbReference type="PANTHER" id="PTHR10684:SF4">
    <property type="entry name" value="TAIMAN, ISOFORM G"/>
    <property type="match status" value="1"/>
</dbReference>
<organism evidence="3 4">
    <name type="scientific">Leptotrombidium deliense</name>
    <dbReference type="NCBI Taxonomy" id="299467"/>
    <lineage>
        <taxon>Eukaryota</taxon>
        <taxon>Metazoa</taxon>
        <taxon>Ecdysozoa</taxon>
        <taxon>Arthropoda</taxon>
        <taxon>Chelicerata</taxon>
        <taxon>Arachnida</taxon>
        <taxon>Acari</taxon>
        <taxon>Acariformes</taxon>
        <taxon>Trombidiformes</taxon>
        <taxon>Prostigmata</taxon>
        <taxon>Anystina</taxon>
        <taxon>Parasitengona</taxon>
        <taxon>Trombiculoidea</taxon>
        <taxon>Trombiculidae</taxon>
        <taxon>Leptotrombidium</taxon>
    </lineage>
</organism>
<dbReference type="GO" id="GO:0016922">
    <property type="term" value="F:nuclear receptor binding"/>
    <property type="evidence" value="ECO:0007669"/>
    <property type="project" value="TreeGrafter"/>
</dbReference>
<protein>
    <submittedName>
        <fullName evidence="3">Taiman-D-like protein</fullName>
    </submittedName>
</protein>
<feature type="domain" description="PAS" evidence="1">
    <location>
        <begin position="93"/>
        <end position="139"/>
    </location>
</feature>
<dbReference type="EMBL" id="NCKV01000352">
    <property type="protein sequence ID" value="RWS30855.1"/>
    <property type="molecule type" value="Genomic_DNA"/>
</dbReference>
<dbReference type="STRING" id="299467.A0A443STJ4"/>